<sequence length="72" mass="7966">MEVVKIGDEIQKRIDALDTIRASVRERADAKAKAIAEYDKQIAIVLIQLKLGKPMGLDGKTIENTPTTLCEK</sequence>
<proteinExistence type="predicted"/>
<gene>
    <name evidence="1" type="ORF">S01H4_11460</name>
</gene>
<comment type="caution">
    <text evidence="1">The sequence shown here is derived from an EMBL/GenBank/DDBJ whole genome shotgun (WGS) entry which is preliminary data.</text>
</comment>
<reference evidence="1" key="1">
    <citation type="journal article" date="2014" name="Front. Microbiol.">
        <title>High frequency of phylogenetically diverse reductive dehalogenase-homologous genes in deep subseafloor sedimentary metagenomes.</title>
        <authorList>
            <person name="Kawai M."/>
            <person name="Futagami T."/>
            <person name="Toyoda A."/>
            <person name="Takaki Y."/>
            <person name="Nishi S."/>
            <person name="Hori S."/>
            <person name="Arai W."/>
            <person name="Tsubouchi T."/>
            <person name="Morono Y."/>
            <person name="Uchiyama I."/>
            <person name="Ito T."/>
            <person name="Fujiyama A."/>
            <person name="Inagaki F."/>
            <person name="Takami H."/>
        </authorList>
    </citation>
    <scope>NUCLEOTIDE SEQUENCE</scope>
    <source>
        <strain evidence="1">Expedition CK06-06</strain>
    </source>
</reference>
<evidence type="ECO:0008006" key="2">
    <source>
        <dbReference type="Google" id="ProtNLM"/>
    </source>
</evidence>
<organism evidence="1">
    <name type="scientific">marine sediment metagenome</name>
    <dbReference type="NCBI Taxonomy" id="412755"/>
    <lineage>
        <taxon>unclassified sequences</taxon>
        <taxon>metagenomes</taxon>
        <taxon>ecological metagenomes</taxon>
    </lineage>
</organism>
<name>X0YH57_9ZZZZ</name>
<accession>X0YH57</accession>
<dbReference type="AlphaFoldDB" id="X0YH57"/>
<dbReference type="EMBL" id="BART01004635">
    <property type="protein sequence ID" value="GAG55245.1"/>
    <property type="molecule type" value="Genomic_DNA"/>
</dbReference>
<evidence type="ECO:0000313" key="1">
    <source>
        <dbReference type="EMBL" id="GAG55245.1"/>
    </source>
</evidence>
<protein>
    <recommendedName>
        <fullName evidence="2">Chorismate mutase domain-containing protein</fullName>
    </recommendedName>
</protein>